<gene>
    <name evidence="3" type="ORF">Apa02nite_003890</name>
</gene>
<proteinExistence type="predicted"/>
<dbReference type="Proteomes" id="UP000624709">
    <property type="component" value="Unassembled WGS sequence"/>
</dbReference>
<feature type="region of interest" description="Disordered" evidence="1">
    <location>
        <begin position="25"/>
        <end position="44"/>
    </location>
</feature>
<name>A0ABQ4B0U1_9ACTN</name>
<evidence type="ECO:0000313" key="3">
    <source>
        <dbReference type="EMBL" id="GIE64281.1"/>
    </source>
</evidence>
<accession>A0ABQ4B0U1</accession>
<sequence length="77" mass="7476">MCTICRSVCLANACPPSVIATPQVATQAGPAGTDGEAAAEGGAEAPDAYGGAVLHAVSSKIVLPATQAAGIDRMKPP</sequence>
<keyword evidence="2" id="KW-0732">Signal</keyword>
<dbReference type="EMBL" id="BOMS01000009">
    <property type="protein sequence ID" value="GIE64281.1"/>
    <property type="molecule type" value="Genomic_DNA"/>
</dbReference>
<keyword evidence="4" id="KW-1185">Reference proteome</keyword>
<evidence type="ECO:0000313" key="4">
    <source>
        <dbReference type="Proteomes" id="UP000624709"/>
    </source>
</evidence>
<feature type="chain" id="PRO_5047205971" evidence="2">
    <location>
        <begin position="21"/>
        <end position="77"/>
    </location>
</feature>
<organism evidence="3 4">
    <name type="scientific">Actinoplanes palleronii</name>
    <dbReference type="NCBI Taxonomy" id="113570"/>
    <lineage>
        <taxon>Bacteria</taxon>
        <taxon>Bacillati</taxon>
        <taxon>Actinomycetota</taxon>
        <taxon>Actinomycetes</taxon>
        <taxon>Micromonosporales</taxon>
        <taxon>Micromonosporaceae</taxon>
        <taxon>Actinoplanes</taxon>
    </lineage>
</organism>
<protein>
    <submittedName>
        <fullName evidence="3">Uncharacterized protein</fullName>
    </submittedName>
</protein>
<evidence type="ECO:0000256" key="2">
    <source>
        <dbReference type="SAM" id="SignalP"/>
    </source>
</evidence>
<comment type="caution">
    <text evidence="3">The sequence shown here is derived from an EMBL/GenBank/DDBJ whole genome shotgun (WGS) entry which is preliminary data.</text>
</comment>
<evidence type="ECO:0000256" key="1">
    <source>
        <dbReference type="SAM" id="MobiDB-lite"/>
    </source>
</evidence>
<feature type="signal peptide" evidence="2">
    <location>
        <begin position="1"/>
        <end position="20"/>
    </location>
</feature>
<reference evidence="3 4" key="1">
    <citation type="submission" date="2021-01" db="EMBL/GenBank/DDBJ databases">
        <title>Whole genome shotgun sequence of Actinoplanes palleronii NBRC 14916.</title>
        <authorList>
            <person name="Komaki H."/>
            <person name="Tamura T."/>
        </authorList>
    </citation>
    <scope>NUCLEOTIDE SEQUENCE [LARGE SCALE GENOMIC DNA]</scope>
    <source>
        <strain evidence="3 4">NBRC 14916</strain>
    </source>
</reference>
<feature type="compositionally biased region" description="Low complexity" evidence="1">
    <location>
        <begin position="28"/>
        <end position="44"/>
    </location>
</feature>